<reference evidence="3 5" key="1">
    <citation type="submission" date="2015-01" db="EMBL/GenBank/DDBJ databases">
        <title>Genome sequences of high lactate-tolerant strain Salinicoccus roseus W12 with industrial interest.</title>
        <authorList>
            <person name="Wang H."/>
            <person name="Yu B."/>
        </authorList>
    </citation>
    <scope>NUCLEOTIDE SEQUENCE [LARGE SCALE GENOMIC DNA]</scope>
    <source>
        <strain evidence="3 5">W12</strain>
    </source>
</reference>
<reference evidence="4" key="3">
    <citation type="submission" date="2022-12" db="EMBL/GenBank/DDBJ databases">
        <title>Genome analysis and biological profiling of marine Salinicoccus roseus MOSEL-ME25.</title>
        <authorList>
            <person name="Mirza F.T."/>
            <person name="Xie Y."/>
            <person name="Shinwari Z.K."/>
        </authorList>
    </citation>
    <scope>NUCLEOTIDE SEQUENCE</scope>
    <source>
        <strain evidence="4">MOSEL-ME25</strain>
    </source>
</reference>
<dbReference type="Proteomes" id="UP000031546">
    <property type="component" value="Unassembled WGS sequence"/>
</dbReference>
<evidence type="ECO:0000313" key="3">
    <source>
        <dbReference type="EMBL" id="KIH71677.1"/>
    </source>
</evidence>
<keyword evidence="2" id="KW-0812">Transmembrane</keyword>
<feature type="region of interest" description="Disordered" evidence="1">
    <location>
        <begin position="67"/>
        <end position="100"/>
    </location>
</feature>
<evidence type="ECO:0000313" key="6">
    <source>
        <dbReference type="Proteomes" id="UP000527860"/>
    </source>
</evidence>
<dbReference type="OrthoDB" id="2418215at2"/>
<keyword evidence="2" id="KW-0472">Membrane</keyword>
<evidence type="ECO:0000256" key="2">
    <source>
        <dbReference type="SAM" id="Phobius"/>
    </source>
</evidence>
<gene>
    <name evidence="4" type="ORF">F7P68_0004480</name>
    <name evidence="3" type="ORF">SN16_03165</name>
</gene>
<proteinExistence type="predicted"/>
<dbReference type="GeneID" id="77844538"/>
<organism evidence="3 5">
    <name type="scientific">Salinicoccus roseus</name>
    <dbReference type="NCBI Taxonomy" id="45670"/>
    <lineage>
        <taxon>Bacteria</taxon>
        <taxon>Bacillati</taxon>
        <taxon>Bacillota</taxon>
        <taxon>Bacilli</taxon>
        <taxon>Bacillales</taxon>
        <taxon>Staphylococcaceae</taxon>
        <taxon>Salinicoccus</taxon>
    </lineage>
</organism>
<evidence type="ECO:0000313" key="4">
    <source>
        <dbReference type="EMBL" id="MDB0579778.1"/>
    </source>
</evidence>
<keyword evidence="2" id="KW-1133">Transmembrane helix</keyword>
<dbReference type="EMBL" id="JABEVU030000001">
    <property type="protein sequence ID" value="MDB0579778.1"/>
    <property type="molecule type" value="Genomic_DNA"/>
</dbReference>
<protein>
    <submittedName>
        <fullName evidence="3">Uncharacterized protein</fullName>
    </submittedName>
</protein>
<reference evidence="4" key="2">
    <citation type="submission" date="2020-04" db="EMBL/GenBank/DDBJ databases">
        <authorList>
            <person name="Tanveer F."/>
            <person name="Xie Y."/>
            <person name="Shinwari Z.K."/>
        </authorList>
    </citation>
    <scope>NUCLEOTIDE SEQUENCE</scope>
    <source>
        <strain evidence="4">MOSEL-ME25</strain>
    </source>
</reference>
<sequence length="100" mass="12044">MGIFEFLVATVPVALFFSIPLYAINVSHRQKKEKLEIRRLQEEKELERLRQENFLLENKHMQLELDRMKEESGQRRLDGSRESRWLIKDTTEENKEKNPS</sequence>
<keyword evidence="6" id="KW-1185">Reference proteome</keyword>
<dbReference type="Proteomes" id="UP000527860">
    <property type="component" value="Unassembled WGS sequence"/>
</dbReference>
<feature type="transmembrane region" description="Helical" evidence="2">
    <location>
        <begin position="6"/>
        <end position="24"/>
    </location>
</feature>
<name>A0A0C2E8Q3_9STAP</name>
<dbReference type="EMBL" id="JXII01000002">
    <property type="protein sequence ID" value="KIH71677.1"/>
    <property type="molecule type" value="Genomic_DNA"/>
</dbReference>
<comment type="caution">
    <text evidence="3">The sequence shown here is derived from an EMBL/GenBank/DDBJ whole genome shotgun (WGS) entry which is preliminary data.</text>
</comment>
<evidence type="ECO:0000313" key="5">
    <source>
        <dbReference type="Proteomes" id="UP000031546"/>
    </source>
</evidence>
<dbReference type="AlphaFoldDB" id="A0A0C2E8Q3"/>
<accession>A0A0C2E8Q3</accession>
<evidence type="ECO:0000256" key="1">
    <source>
        <dbReference type="SAM" id="MobiDB-lite"/>
    </source>
</evidence>
<dbReference type="RefSeq" id="WP_040105137.1">
    <property type="nucleotide sequence ID" value="NZ_JABEVU030000001.1"/>
</dbReference>